<organism evidence="2">
    <name type="scientific">Fusarium oxysporum f. sp. pisi HDV247</name>
    <dbReference type="NCBI Taxonomy" id="1080344"/>
    <lineage>
        <taxon>Eukaryota</taxon>
        <taxon>Fungi</taxon>
        <taxon>Dikarya</taxon>
        <taxon>Ascomycota</taxon>
        <taxon>Pezizomycotina</taxon>
        <taxon>Sordariomycetes</taxon>
        <taxon>Hypocreomycetidae</taxon>
        <taxon>Hypocreales</taxon>
        <taxon>Nectriaceae</taxon>
        <taxon>Fusarium</taxon>
        <taxon>Fusarium oxysporum species complex</taxon>
    </lineage>
</organism>
<feature type="region of interest" description="Disordered" evidence="1">
    <location>
        <begin position="22"/>
        <end position="43"/>
    </location>
</feature>
<dbReference type="HOGENOM" id="CLU_3242188_0_0_1"/>
<protein>
    <submittedName>
        <fullName evidence="2">Uncharacterized protein</fullName>
    </submittedName>
</protein>
<dbReference type="OrthoDB" id="10411108at2759"/>
<proteinExistence type="predicted"/>
<dbReference type="Proteomes" id="UP000030751">
    <property type="component" value="Unassembled WGS sequence"/>
</dbReference>
<accession>W9Q354</accession>
<sequence length="43" mass="4810">MVYSHWFIFVDCTLSQSFLIDDEPQNDPSIHSPTAGADGEEPL</sequence>
<dbReference type="AlphaFoldDB" id="W9Q354"/>
<reference evidence="2" key="1">
    <citation type="submission" date="2011-10" db="EMBL/GenBank/DDBJ databases">
        <title>The Genome Sequence of Fusarium oxysporum HDV247.</title>
        <authorList>
            <consortium name="The Broad Institute Genome Sequencing Platform"/>
            <person name="Ma L.-J."/>
            <person name="Gale L.R."/>
            <person name="Schwartz D.C."/>
            <person name="Zhou S."/>
            <person name="Corby-Kistler H."/>
            <person name="Young S.K."/>
            <person name="Zeng Q."/>
            <person name="Gargeya S."/>
            <person name="Fitzgerald M."/>
            <person name="Haas B."/>
            <person name="Abouelleil A."/>
            <person name="Alvarado L."/>
            <person name="Arachchi H.M."/>
            <person name="Berlin A."/>
            <person name="Brown A."/>
            <person name="Chapman S.B."/>
            <person name="Chen Z."/>
            <person name="Dunbar C."/>
            <person name="Freedman E."/>
            <person name="Gearin G."/>
            <person name="Goldberg J."/>
            <person name="Griggs A."/>
            <person name="Gujja S."/>
            <person name="Heiman D."/>
            <person name="Howarth C."/>
            <person name="Larson L."/>
            <person name="Lui A."/>
            <person name="MacDonald P.J.P."/>
            <person name="Montmayeur A."/>
            <person name="Murphy C."/>
            <person name="Neiman D."/>
            <person name="Pearson M."/>
            <person name="Priest M."/>
            <person name="Roberts A."/>
            <person name="Saif S."/>
            <person name="Shea T."/>
            <person name="Shenoy N."/>
            <person name="Sisk P."/>
            <person name="Stolte C."/>
            <person name="Sykes S."/>
            <person name="Wortman J."/>
            <person name="Nusbaum C."/>
            <person name="Birren B."/>
        </authorList>
    </citation>
    <scope>NUCLEOTIDE SEQUENCE [LARGE SCALE GENOMIC DNA]</scope>
    <source>
        <strain evidence="2">HDV247</strain>
    </source>
</reference>
<gene>
    <name evidence="2" type="ORF">FOVG_00387</name>
</gene>
<reference evidence="2" key="2">
    <citation type="submission" date="2012-05" db="EMBL/GenBank/DDBJ databases">
        <title>Annotation of the Genome Sequence of Fusarium oxysporum HDV247.</title>
        <authorList>
            <consortium name="The Broad Institute Genomics Platform"/>
            <person name="Ma L.-J."/>
            <person name="Corby-Kistler H."/>
            <person name="Broz K."/>
            <person name="Gale L.R."/>
            <person name="Jonkers W."/>
            <person name="O'Donnell K."/>
            <person name="Ploetz R."/>
            <person name="Steinberg C."/>
            <person name="Schwartz D.C."/>
            <person name="VanEtten H."/>
            <person name="Zhou S."/>
            <person name="Young S.K."/>
            <person name="Zeng Q."/>
            <person name="Gargeya S."/>
            <person name="Fitzgerald M."/>
            <person name="Abouelleil A."/>
            <person name="Alvarado L."/>
            <person name="Chapman S.B."/>
            <person name="Gainer-Dewar J."/>
            <person name="Goldberg J."/>
            <person name="Griggs A."/>
            <person name="Gujja S."/>
            <person name="Hansen M."/>
            <person name="Howarth C."/>
            <person name="Imamovic A."/>
            <person name="Ireland A."/>
            <person name="Larimer J."/>
            <person name="McCowan C."/>
            <person name="Murphy C."/>
            <person name="Pearson M."/>
            <person name="Poon T.W."/>
            <person name="Priest M."/>
            <person name="Roberts A."/>
            <person name="Saif S."/>
            <person name="Shea T."/>
            <person name="Sykes S."/>
            <person name="Wortman J."/>
            <person name="Nusbaum C."/>
            <person name="Birren B."/>
        </authorList>
    </citation>
    <scope>NUCLEOTIDE SEQUENCE</scope>
    <source>
        <strain evidence="2">HDV247</strain>
    </source>
</reference>
<name>W9Q354_FUSOX</name>
<dbReference type="EMBL" id="JH650968">
    <property type="protein sequence ID" value="EXA51873.1"/>
    <property type="molecule type" value="Genomic_DNA"/>
</dbReference>
<evidence type="ECO:0000256" key="1">
    <source>
        <dbReference type="SAM" id="MobiDB-lite"/>
    </source>
</evidence>
<evidence type="ECO:0000313" key="2">
    <source>
        <dbReference type="EMBL" id="EXA51873.1"/>
    </source>
</evidence>